<reference evidence="1 2" key="1">
    <citation type="submission" date="2019-04" db="EMBL/GenBank/DDBJ databases">
        <title>A reverse ecology approach based on a biological definition of microbial populations.</title>
        <authorList>
            <person name="Arevalo P."/>
            <person name="Vaninsberghe D."/>
            <person name="Elsherbini J."/>
            <person name="Gore J."/>
            <person name="Polz M."/>
        </authorList>
    </citation>
    <scope>NUCLEOTIDE SEQUENCE [LARGE SCALE GENOMIC DNA]</scope>
    <source>
        <strain evidence="1 2">10N.261.46.F4</strain>
    </source>
</reference>
<evidence type="ECO:0000313" key="1">
    <source>
        <dbReference type="EMBL" id="TKF28183.1"/>
    </source>
</evidence>
<dbReference type="EMBL" id="SYUV01000068">
    <property type="protein sequence ID" value="TKF28183.1"/>
    <property type="molecule type" value="Genomic_DNA"/>
</dbReference>
<organism evidence="1 2">
    <name type="scientific">Vibrio kanaloae</name>
    <dbReference type="NCBI Taxonomy" id="170673"/>
    <lineage>
        <taxon>Bacteria</taxon>
        <taxon>Pseudomonadati</taxon>
        <taxon>Pseudomonadota</taxon>
        <taxon>Gammaproteobacteria</taxon>
        <taxon>Vibrionales</taxon>
        <taxon>Vibrionaceae</taxon>
        <taxon>Vibrio</taxon>
    </lineage>
</organism>
<dbReference type="Gene3D" id="2.60.40.10">
    <property type="entry name" value="Immunoglobulins"/>
    <property type="match status" value="1"/>
</dbReference>
<proteinExistence type="predicted"/>
<sequence>MSLKYFSVKYVLLLSLFSSFSYSFNVNKMIVVSDENGNGVITLNNDEEKPLFIEGSIQEVEIINGKELVKKDYVRDNIADWKLTLTNSKLVLRPGESKDIGIRSLCHNVSCDTSKDLTFLLPFSPSHYRENDDVKESAVEINYGFAPVFVIPTPNPSYEYKVRNLGEQLLVKNDSNTLINVFIDACSTENKNYCEQRYTVVAEREKIFSLPSTLQAETLGITVTNHDRSYKEEYTAKREL</sequence>
<protein>
    <recommendedName>
        <fullName evidence="3">Molecular chaperone</fullName>
    </recommendedName>
</protein>
<comment type="caution">
    <text evidence="1">The sequence shown here is derived from an EMBL/GenBank/DDBJ whole genome shotgun (WGS) entry which is preliminary data.</text>
</comment>
<dbReference type="RefSeq" id="WP_102508749.1">
    <property type="nucleotide sequence ID" value="NZ_JBFRRD010000032.1"/>
</dbReference>
<dbReference type="InterPro" id="IPR013783">
    <property type="entry name" value="Ig-like_fold"/>
</dbReference>
<gene>
    <name evidence="1" type="ORF">FCV50_18340</name>
</gene>
<evidence type="ECO:0008006" key="3">
    <source>
        <dbReference type="Google" id="ProtNLM"/>
    </source>
</evidence>
<dbReference type="Proteomes" id="UP000307574">
    <property type="component" value="Unassembled WGS sequence"/>
</dbReference>
<name>A0A2N7J5Y9_9VIBR</name>
<evidence type="ECO:0000313" key="2">
    <source>
        <dbReference type="Proteomes" id="UP000307574"/>
    </source>
</evidence>
<accession>A0A2N7J5Y9</accession>
<dbReference type="AlphaFoldDB" id="A0A2N7J5Y9"/>